<proteinExistence type="predicted"/>
<dbReference type="Proteomes" id="UP000494269">
    <property type="component" value="Unassembled WGS sequence"/>
</dbReference>
<dbReference type="EMBL" id="CADIJQ010000001">
    <property type="protein sequence ID" value="CAB3680508.1"/>
    <property type="molecule type" value="Genomic_DNA"/>
</dbReference>
<accession>A0A6S6ZQM8</accession>
<dbReference type="AlphaFoldDB" id="A0A6S6ZQM8"/>
<organism evidence="1 2">
    <name type="scientific">Achromobacter kerstersii</name>
    <dbReference type="NCBI Taxonomy" id="1353890"/>
    <lineage>
        <taxon>Bacteria</taxon>
        <taxon>Pseudomonadati</taxon>
        <taxon>Pseudomonadota</taxon>
        <taxon>Betaproteobacteria</taxon>
        <taxon>Burkholderiales</taxon>
        <taxon>Alcaligenaceae</taxon>
        <taxon>Achromobacter</taxon>
    </lineage>
</organism>
<evidence type="ECO:0000313" key="2">
    <source>
        <dbReference type="Proteomes" id="UP000494269"/>
    </source>
</evidence>
<name>A0A6S6ZQM8_9BURK</name>
<gene>
    <name evidence="1" type="ORF">LMG3441_01566</name>
</gene>
<protein>
    <submittedName>
        <fullName evidence="1">Uncharacterized protein</fullName>
    </submittedName>
</protein>
<sequence>MTYPVLPFLPIQSGYGVKPGDGTQRIALDGGSGRYRAGLRGTPHMITATYALFGEEYDAFMGFLRNIERAGGEPFQADLVIDGTRKRRYVAHLIPGSASASISGNVFTVSVTLEVDRLPDYDDATLDYWGSLVMMLAIYGSIPAAKEILDLLAKLANEDLPHA</sequence>
<evidence type="ECO:0000313" key="1">
    <source>
        <dbReference type="EMBL" id="CAB3680508.1"/>
    </source>
</evidence>
<keyword evidence="2" id="KW-1185">Reference proteome</keyword>
<reference evidence="1 2" key="1">
    <citation type="submission" date="2020-04" db="EMBL/GenBank/DDBJ databases">
        <authorList>
            <person name="De Canck E."/>
        </authorList>
    </citation>
    <scope>NUCLEOTIDE SEQUENCE [LARGE SCALE GENOMIC DNA]</scope>
    <source>
        <strain evidence="1 2">LMG 3441</strain>
    </source>
</reference>
<dbReference type="RefSeq" id="WP_175169303.1">
    <property type="nucleotide sequence ID" value="NZ_CADIJQ010000001.1"/>
</dbReference>